<dbReference type="Proteomes" id="UP000018141">
    <property type="component" value="Unassembled WGS sequence"/>
</dbReference>
<gene>
    <name evidence="1" type="ORF">BN656_00753</name>
</gene>
<evidence type="ECO:0000313" key="1">
    <source>
        <dbReference type="EMBL" id="CDD56109.1"/>
    </source>
</evidence>
<organism evidence="1 2">
    <name type="scientific">Bacteroides pectinophilus CAG:437</name>
    <dbReference type="NCBI Taxonomy" id="1263051"/>
    <lineage>
        <taxon>Bacteria</taxon>
        <taxon>Bacillati</taxon>
        <taxon>Bacillota</taxon>
        <taxon>Clostridia</taxon>
        <taxon>Eubacteriales</taxon>
    </lineage>
</organism>
<dbReference type="EMBL" id="CBHH010000026">
    <property type="protein sequence ID" value="CDD56109.1"/>
    <property type="molecule type" value="Genomic_DNA"/>
</dbReference>
<sequence>MSINYLDTVTMYYPCCSDIRNLFTTHWIWDNNNKDINLHCFCIKTDNAFIRFFPSMYGYRRLYMTFSLPKLYHHSKRNTYNVTDYDNAIFMNVVEDELAKVMDISQLPTTLADWQSSRIDLFRMRTIKPADRLEYHHGYSRLIYRGVRTSSYKNTNYLPCSLHGKHPCILLREYDKTVEEQEKQLLLYGYLPASIEVEHELLMQEMDIPDHLYRYEFSLRRNAIIKFCNRYVQAVNMQTIMSEQFQKHVLNELVISRGLHFNILNKRQYRQIVSFVFHWKQTQDNALKLAESIRNRKSIPLKKYQQYRIQHELNSYFISTATTNFVTIKGLELL</sequence>
<reference evidence="1" key="1">
    <citation type="submission" date="2012-11" db="EMBL/GenBank/DDBJ databases">
        <title>Dependencies among metagenomic species, viruses, plasmids and units of genetic variation.</title>
        <authorList>
            <person name="Nielsen H.B."/>
            <person name="Almeida M."/>
            <person name="Juncker A.S."/>
            <person name="Rasmussen S."/>
            <person name="Li J."/>
            <person name="Sunagawa S."/>
            <person name="Plichta D."/>
            <person name="Gautier L."/>
            <person name="Le Chatelier E."/>
            <person name="Peletier E."/>
            <person name="Bonde I."/>
            <person name="Nielsen T."/>
            <person name="Manichanh C."/>
            <person name="Arumugam M."/>
            <person name="Batto J."/>
            <person name="Santos M.B.Q.D."/>
            <person name="Blom N."/>
            <person name="Borruel N."/>
            <person name="Burgdorf K.S."/>
            <person name="Boumezbeur F."/>
            <person name="Casellas F."/>
            <person name="Dore J."/>
            <person name="Guarner F."/>
            <person name="Hansen T."/>
            <person name="Hildebrand F."/>
            <person name="Kaas R.S."/>
            <person name="Kennedy S."/>
            <person name="Kristiansen K."/>
            <person name="Kultima J.R."/>
            <person name="Leonard P."/>
            <person name="Levenez F."/>
            <person name="Lund O."/>
            <person name="Moumen B."/>
            <person name="Le Paslier D."/>
            <person name="Pons N."/>
            <person name="Pedersen O."/>
            <person name="Prifti E."/>
            <person name="Qin J."/>
            <person name="Raes J."/>
            <person name="Tap J."/>
            <person name="Tims S."/>
            <person name="Ussery D.W."/>
            <person name="Yamada T."/>
            <person name="MetaHit consortium"/>
            <person name="Renault P."/>
            <person name="Sicheritz-Ponten T."/>
            <person name="Bork P."/>
            <person name="Wang J."/>
            <person name="Brunak S."/>
            <person name="Ehrlich S.D."/>
        </authorList>
    </citation>
    <scope>NUCLEOTIDE SEQUENCE [LARGE SCALE GENOMIC DNA]</scope>
</reference>
<comment type="caution">
    <text evidence="1">The sequence shown here is derived from an EMBL/GenBank/DDBJ whole genome shotgun (WGS) entry which is preliminary data.</text>
</comment>
<protein>
    <submittedName>
        <fullName evidence="1">Uncharacterized protein</fullName>
    </submittedName>
</protein>
<accession>R7AKR9</accession>
<name>R7AKR9_9FIRM</name>
<proteinExistence type="predicted"/>
<dbReference type="AlphaFoldDB" id="R7AKR9"/>
<evidence type="ECO:0000313" key="2">
    <source>
        <dbReference type="Proteomes" id="UP000018141"/>
    </source>
</evidence>